<dbReference type="EMBL" id="JAJVDC020000138">
    <property type="protein sequence ID" value="KAL1622250.1"/>
    <property type="molecule type" value="Genomic_DNA"/>
</dbReference>
<evidence type="ECO:0000313" key="3">
    <source>
        <dbReference type="Proteomes" id="UP001521116"/>
    </source>
</evidence>
<comment type="caution">
    <text evidence="2">The sequence shown here is derived from an EMBL/GenBank/DDBJ whole genome shotgun (WGS) entry which is preliminary data.</text>
</comment>
<feature type="region of interest" description="Disordered" evidence="1">
    <location>
        <begin position="130"/>
        <end position="156"/>
    </location>
</feature>
<name>A0ABR3SJ05_9PEZI</name>
<reference evidence="2 3" key="1">
    <citation type="submission" date="2024-02" db="EMBL/GenBank/DDBJ databases">
        <title>De novo assembly and annotation of 12 fungi associated with fruit tree decline syndrome in Ontario, Canada.</title>
        <authorList>
            <person name="Sulman M."/>
            <person name="Ellouze W."/>
            <person name="Ilyukhin E."/>
        </authorList>
    </citation>
    <scope>NUCLEOTIDE SEQUENCE [LARGE SCALE GENOMIC DNA]</scope>
    <source>
        <strain evidence="2 3">M1-105</strain>
    </source>
</reference>
<gene>
    <name evidence="2" type="ORF">SLS56_008822</name>
</gene>
<keyword evidence="3" id="KW-1185">Reference proteome</keyword>
<feature type="compositionally biased region" description="Acidic residues" evidence="1">
    <location>
        <begin position="131"/>
        <end position="155"/>
    </location>
</feature>
<proteinExistence type="predicted"/>
<dbReference type="Proteomes" id="UP001521116">
    <property type="component" value="Unassembled WGS sequence"/>
</dbReference>
<accession>A0ABR3SJ05</accession>
<protein>
    <submittedName>
        <fullName evidence="2">Uncharacterized protein</fullName>
    </submittedName>
</protein>
<dbReference type="PANTHER" id="PTHR42085:SF2">
    <property type="entry name" value="F-BOX DOMAIN-CONTAINING PROTEIN"/>
    <property type="match status" value="1"/>
</dbReference>
<evidence type="ECO:0000313" key="2">
    <source>
        <dbReference type="EMBL" id="KAL1622250.1"/>
    </source>
</evidence>
<evidence type="ECO:0000256" key="1">
    <source>
        <dbReference type="SAM" id="MobiDB-lite"/>
    </source>
</evidence>
<organism evidence="2 3">
    <name type="scientific">Neofusicoccum ribis</name>
    <dbReference type="NCBI Taxonomy" id="45134"/>
    <lineage>
        <taxon>Eukaryota</taxon>
        <taxon>Fungi</taxon>
        <taxon>Dikarya</taxon>
        <taxon>Ascomycota</taxon>
        <taxon>Pezizomycotina</taxon>
        <taxon>Dothideomycetes</taxon>
        <taxon>Dothideomycetes incertae sedis</taxon>
        <taxon>Botryosphaeriales</taxon>
        <taxon>Botryosphaeriaceae</taxon>
        <taxon>Neofusicoccum</taxon>
    </lineage>
</organism>
<dbReference type="InterPro" id="IPR038883">
    <property type="entry name" value="AN11006-like"/>
</dbReference>
<sequence length="663" mass="74881">MAIQRHPRFDESDPRNSHYTLHCLWDFVLRTRYQLSQIDFQKLDDDDGDATDAFEAIISRTCMAHAMLTDPTGIMVARVMGSNTSLIDLGDEIRQAGALLMPDPETGEFTENPAEQRKISRVDLSAFLTSTDDDQSESEGEWEEGADDSEWEDVGPEMPPDDRCLFLELPREIRDQIYKYLLCADYTKRRPTGIIYYKPSRFELHLQTAILRTKKQIYREAREVLGKENRFVVVERNTDRLKQSIDDKQDGGDRDIPDPPIWVGRAKSQVSVAGEVMRINFSPPEGPEEGRKTDYFVFLVEELRDFFINLGKFRTGGVFRTKDLTCTVTLSPPKDSETSGTTKRRESALLDPLTKLRQLSKVTINGASDEKAQYIAQQMQRREFSAKDVLQTISELLVTVEAYSRLENYHIAVSYCDWCMGILSFFDASNARQLDENMVGEIPDSIFDSELEQMQMCAAMFRISLARALASIHAFCLEDAFESSDSALRLATMITSMPEYSDYPGAAAADGVSVAPRGAVVEWLTQQTAARIADAGSKGLVAAVDVARAYWYRGLTFGSLHGQEGETDRAAALSLALFVGREDVAAELRTLKLDLGDYHARRPNSARWDDFERSRSERPPELCDLPSYERLWERPLPPPFLSRNRFADTVGLGNLLSRVHVKA</sequence>
<dbReference type="PANTHER" id="PTHR42085">
    <property type="entry name" value="F-BOX DOMAIN-CONTAINING PROTEIN"/>
    <property type="match status" value="1"/>
</dbReference>